<dbReference type="AlphaFoldDB" id="A0A3N1DBJ4"/>
<accession>A0A3N1DBJ4</accession>
<organism evidence="2 3">
    <name type="scientific">Actinocorallia herbida</name>
    <dbReference type="NCBI Taxonomy" id="58109"/>
    <lineage>
        <taxon>Bacteria</taxon>
        <taxon>Bacillati</taxon>
        <taxon>Actinomycetota</taxon>
        <taxon>Actinomycetes</taxon>
        <taxon>Streptosporangiales</taxon>
        <taxon>Thermomonosporaceae</taxon>
        <taxon>Actinocorallia</taxon>
    </lineage>
</organism>
<protein>
    <submittedName>
        <fullName evidence="2">Protein phosphatase 2C-like protein</fullName>
    </submittedName>
</protein>
<evidence type="ECO:0000259" key="1">
    <source>
        <dbReference type="Pfam" id="PF13672"/>
    </source>
</evidence>
<name>A0A3N1DBJ4_9ACTN</name>
<reference evidence="2 3" key="1">
    <citation type="submission" date="2018-11" db="EMBL/GenBank/DDBJ databases">
        <title>Sequencing the genomes of 1000 actinobacteria strains.</title>
        <authorList>
            <person name="Klenk H.-P."/>
        </authorList>
    </citation>
    <scope>NUCLEOTIDE SEQUENCE [LARGE SCALE GENOMIC DNA]</scope>
    <source>
        <strain evidence="2 3">DSM 44254</strain>
    </source>
</reference>
<dbReference type="InterPro" id="IPR001932">
    <property type="entry name" value="PPM-type_phosphatase-like_dom"/>
</dbReference>
<gene>
    <name evidence="2" type="ORF">EDD29_8634</name>
</gene>
<comment type="caution">
    <text evidence="2">The sequence shown here is derived from an EMBL/GenBank/DDBJ whole genome shotgun (WGS) entry which is preliminary data.</text>
</comment>
<dbReference type="InterPro" id="IPR036457">
    <property type="entry name" value="PPM-type-like_dom_sf"/>
</dbReference>
<evidence type="ECO:0000313" key="3">
    <source>
        <dbReference type="Proteomes" id="UP000272400"/>
    </source>
</evidence>
<feature type="domain" description="PPM-type phosphatase" evidence="1">
    <location>
        <begin position="16"/>
        <end position="139"/>
    </location>
</feature>
<sequence length="287" mass="29978">MGRVRIHVSTLAGRVDHPNEDFAAVGAGSAVLIDGAGAPAGLDSGCVHSVAWYARTLGGLLVAELADPAVPIVDALEAAIKRVVEAHGEPCDLGNPHSPSATVLAVRANGDVLEYVALADSTVIVEFHQGEPLIVTDDRIEDVRGRVIGTAGDASLIGEDGYADGLLTRVEKMAAHRNKVGGFWVASTDPGAAYEAVAGAVPLADVKSVTLLTDGATRLVDLFGVASWGELLRVVADDGAEALIRWTRQVEASDPDGSRWPRGKAFDDATIVRWTDELPGTSHRSPK</sequence>
<dbReference type="Pfam" id="PF13672">
    <property type="entry name" value="PP2C_2"/>
    <property type="match status" value="1"/>
</dbReference>
<dbReference type="EMBL" id="RJKE01000001">
    <property type="protein sequence ID" value="ROO90893.1"/>
    <property type="molecule type" value="Genomic_DNA"/>
</dbReference>
<dbReference type="SUPFAM" id="SSF81606">
    <property type="entry name" value="PP2C-like"/>
    <property type="match status" value="1"/>
</dbReference>
<evidence type="ECO:0000313" key="2">
    <source>
        <dbReference type="EMBL" id="ROO90893.1"/>
    </source>
</evidence>
<keyword evidence="3" id="KW-1185">Reference proteome</keyword>
<proteinExistence type="predicted"/>
<dbReference type="Proteomes" id="UP000272400">
    <property type="component" value="Unassembled WGS sequence"/>
</dbReference>